<dbReference type="EMBL" id="JAVRHQ010000013">
    <property type="protein sequence ID" value="MDT0643502.1"/>
    <property type="molecule type" value="Genomic_DNA"/>
</dbReference>
<dbReference type="Proteomes" id="UP001262889">
    <property type="component" value="Unassembled WGS sequence"/>
</dbReference>
<evidence type="ECO:0008006" key="3">
    <source>
        <dbReference type="Google" id="ProtNLM"/>
    </source>
</evidence>
<sequence length="470" mass="55114">MRHYLISILSVILLGTACNRSTSSNKTTYIGGQIVNPNVDYVILTQNSNDLDTLPLNEENQFGKHLEDLEAGIYTLKHPPENQILYVEPGDSLLIWLNTLQFDRSLNFSGRGGEKSNFLLDMFLNNQRDNDLILSYYKIKPERFAKITDSIRKERLQKLEKLEKREEFSSDFKNIARTVIDYEYYDLRERYTFLIEKYYHGLTSEVPEDFYDYRKKIDFSNKELQSYYVYTNLIDDYLRSKSIEGCDTIAKPSQDCYDLASYHNIKRRIILIDSLTSLSNMKNEFLDRLATRGITMADTEGRVDSILEVLKEVNYENMEQAQDLAAIHRNYFVGTSVNNNKLLNTSKEVIDYRGILEKPTIAFVWSIHSPSHHVWQHKHVRELRKKYPGIDFLGINIDEGETEEWLSTVAANNYNKKFEYQITSRNIDKEVFRKYIYKIFFIDPSGIIVDGDAKFQSPNFETEILEFLNR</sequence>
<name>A0ABU3CAY7_9FLAO</name>
<evidence type="ECO:0000313" key="2">
    <source>
        <dbReference type="Proteomes" id="UP001262889"/>
    </source>
</evidence>
<dbReference type="InterPro" id="IPR036249">
    <property type="entry name" value="Thioredoxin-like_sf"/>
</dbReference>
<comment type="caution">
    <text evidence="1">The sequence shown here is derived from an EMBL/GenBank/DDBJ whole genome shotgun (WGS) entry which is preliminary data.</text>
</comment>
<proteinExistence type="predicted"/>
<organism evidence="1 2">
    <name type="scientific">Autumnicola tepida</name>
    <dbReference type="NCBI Taxonomy" id="3075595"/>
    <lineage>
        <taxon>Bacteria</taxon>
        <taxon>Pseudomonadati</taxon>
        <taxon>Bacteroidota</taxon>
        <taxon>Flavobacteriia</taxon>
        <taxon>Flavobacteriales</taxon>
        <taxon>Flavobacteriaceae</taxon>
        <taxon>Autumnicola</taxon>
    </lineage>
</organism>
<keyword evidence="2" id="KW-1185">Reference proteome</keyword>
<protein>
    <recommendedName>
        <fullName evidence="3">Thioredoxin domain-containing protein</fullName>
    </recommendedName>
</protein>
<gene>
    <name evidence="1" type="ORF">RM553_11725</name>
</gene>
<dbReference type="RefSeq" id="WP_311535122.1">
    <property type="nucleotide sequence ID" value="NZ_JAVRHQ010000013.1"/>
</dbReference>
<dbReference type="Gene3D" id="3.40.30.10">
    <property type="entry name" value="Glutaredoxin"/>
    <property type="match status" value="1"/>
</dbReference>
<evidence type="ECO:0000313" key="1">
    <source>
        <dbReference type="EMBL" id="MDT0643502.1"/>
    </source>
</evidence>
<dbReference type="SUPFAM" id="SSF52833">
    <property type="entry name" value="Thioredoxin-like"/>
    <property type="match status" value="1"/>
</dbReference>
<accession>A0ABU3CAY7</accession>
<reference evidence="1 2" key="1">
    <citation type="submission" date="2023-09" db="EMBL/GenBank/DDBJ databases">
        <authorList>
            <person name="Rey-Velasco X."/>
        </authorList>
    </citation>
    <scope>NUCLEOTIDE SEQUENCE [LARGE SCALE GENOMIC DNA]</scope>
    <source>
        <strain evidence="1 2">F363</strain>
    </source>
</reference>
<dbReference type="PROSITE" id="PS51257">
    <property type="entry name" value="PROKAR_LIPOPROTEIN"/>
    <property type="match status" value="1"/>
</dbReference>